<dbReference type="SUPFAM" id="SSF46689">
    <property type="entry name" value="Homeodomain-like"/>
    <property type="match status" value="1"/>
</dbReference>
<dbReference type="EMBL" id="CP001616">
    <property type="protein sequence ID" value="ACQ91985.1"/>
    <property type="molecule type" value="Genomic_DNA"/>
</dbReference>
<keyword evidence="3 5" id="KW-0238">DNA-binding</keyword>
<dbReference type="Pfam" id="PF13977">
    <property type="entry name" value="TetR_C_6"/>
    <property type="match status" value="1"/>
</dbReference>
<dbReference type="PANTHER" id="PTHR47506">
    <property type="entry name" value="TRANSCRIPTIONAL REGULATORY PROTEIN"/>
    <property type="match status" value="1"/>
</dbReference>
<keyword evidence="1" id="KW-0678">Repressor</keyword>
<dbReference type="PROSITE" id="PS50977">
    <property type="entry name" value="HTH_TETR_2"/>
    <property type="match status" value="1"/>
</dbReference>
<gene>
    <name evidence="7" type="ordered locus">Tola_0355</name>
</gene>
<reference evidence="8" key="1">
    <citation type="submission" date="2009-05" db="EMBL/GenBank/DDBJ databases">
        <title>Complete sequence of Tolumonas auensis DSM 9187.</title>
        <authorList>
            <consortium name="US DOE Joint Genome Institute"/>
            <person name="Lucas S."/>
            <person name="Copeland A."/>
            <person name="Lapidus A."/>
            <person name="Glavina del Rio T."/>
            <person name="Tice H."/>
            <person name="Bruce D."/>
            <person name="Goodwin L."/>
            <person name="Pitluck S."/>
            <person name="Chertkov O."/>
            <person name="Brettin T."/>
            <person name="Detter J.C."/>
            <person name="Han C."/>
            <person name="Larimer F."/>
            <person name="Land M."/>
            <person name="Hauser L."/>
            <person name="Kyrpides N."/>
            <person name="Mikhailova N."/>
            <person name="Spring S."/>
            <person name="Beller H."/>
        </authorList>
    </citation>
    <scope>NUCLEOTIDE SEQUENCE [LARGE SCALE GENOMIC DNA]</scope>
    <source>
        <strain evidence="8">DSM 9187 / TA4</strain>
    </source>
</reference>
<dbReference type="RefSeq" id="WP_012728584.1">
    <property type="nucleotide sequence ID" value="NC_012691.1"/>
</dbReference>
<reference evidence="7 8" key="2">
    <citation type="journal article" date="2011" name="Stand. Genomic Sci.">
        <title>Complete genome sequence of Tolumonas auensis type strain (TA 4).</title>
        <authorList>
            <person name="Chertkov O."/>
            <person name="Copeland A."/>
            <person name="Lucas S."/>
            <person name="Lapidus A."/>
            <person name="Berry K.W."/>
            <person name="Detter J.C."/>
            <person name="Del Rio T.G."/>
            <person name="Hammon N."/>
            <person name="Dalin E."/>
            <person name="Tice H."/>
            <person name="Pitluck S."/>
            <person name="Richardson P."/>
            <person name="Bruce D."/>
            <person name="Goodwin L."/>
            <person name="Han C."/>
            <person name="Tapia R."/>
            <person name="Saunders E."/>
            <person name="Schmutz J."/>
            <person name="Brettin T."/>
            <person name="Larimer F."/>
            <person name="Land M."/>
            <person name="Hauser L."/>
            <person name="Spring S."/>
            <person name="Rohde M."/>
            <person name="Kyrpides N.C."/>
            <person name="Ivanova N."/>
            <person name="Goker M."/>
            <person name="Beller H.R."/>
            <person name="Klenk H.P."/>
            <person name="Woyke T."/>
        </authorList>
    </citation>
    <scope>NUCLEOTIDE SEQUENCE [LARGE SCALE GENOMIC DNA]</scope>
    <source>
        <strain evidence="8">DSM 9187 / TA4</strain>
    </source>
</reference>
<organism evidence="7 8">
    <name type="scientific">Tolumonas auensis (strain DSM 9187 / NBRC 110442 / TA 4)</name>
    <dbReference type="NCBI Taxonomy" id="595494"/>
    <lineage>
        <taxon>Bacteria</taxon>
        <taxon>Pseudomonadati</taxon>
        <taxon>Pseudomonadota</taxon>
        <taxon>Gammaproteobacteria</taxon>
        <taxon>Aeromonadales</taxon>
        <taxon>Aeromonadaceae</taxon>
        <taxon>Tolumonas</taxon>
    </lineage>
</organism>
<dbReference type="HOGENOM" id="CLU_069356_15_12_6"/>
<evidence type="ECO:0000256" key="4">
    <source>
        <dbReference type="ARBA" id="ARBA00023163"/>
    </source>
</evidence>
<dbReference type="STRING" id="595494.Tola_0355"/>
<dbReference type="InterPro" id="IPR039538">
    <property type="entry name" value="BetI_C"/>
</dbReference>
<evidence type="ECO:0000256" key="3">
    <source>
        <dbReference type="ARBA" id="ARBA00023125"/>
    </source>
</evidence>
<dbReference type="SUPFAM" id="SSF48498">
    <property type="entry name" value="Tetracyclin repressor-like, C-terminal domain"/>
    <property type="match status" value="1"/>
</dbReference>
<dbReference type="InterPro" id="IPR036271">
    <property type="entry name" value="Tet_transcr_reg_TetR-rel_C_sf"/>
</dbReference>
<dbReference type="Pfam" id="PF00440">
    <property type="entry name" value="TetR_N"/>
    <property type="match status" value="1"/>
</dbReference>
<dbReference type="PANTHER" id="PTHR47506:SF6">
    <property type="entry name" value="HTH-TYPE TRANSCRIPTIONAL REPRESSOR NEMR"/>
    <property type="match status" value="1"/>
</dbReference>
<dbReference type="eggNOG" id="COG1309">
    <property type="taxonomic scope" value="Bacteria"/>
</dbReference>
<dbReference type="AlphaFoldDB" id="C4L986"/>
<dbReference type="Proteomes" id="UP000009073">
    <property type="component" value="Chromosome"/>
</dbReference>
<evidence type="ECO:0000313" key="8">
    <source>
        <dbReference type="Proteomes" id="UP000009073"/>
    </source>
</evidence>
<evidence type="ECO:0000256" key="1">
    <source>
        <dbReference type="ARBA" id="ARBA00022491"/>
    </source>
</evidence>
<keyword evidence="8" id="KW-1185">Reference proteome</keyword>
<keyword evidence="4" id="KW-0804">Transcription</keyword>
<evidence type="ECO:0000313" key="7">
    <source>
        <dbReference type="EMBL" id="ACQ91985.1"/>
    </source>
</evidence>
<feature type="domain" description="HTH tetR-type" evidence="6">
    <location>
        <begin position="15"/>
        <end position="75"/>
    </location>
</feature>
<protein>
    <submittedName>
        <fullName evidence="7">Transcriptional regulator, TetR family</fullName>
    </submittedName>
</protein>
<dbReference type="GO" id="GO:0003677">
    <property type="term" value="F:DNA binding"/>
    <property type="evidence" value="ECO:0007669"/>
    <property type="project" value="UniProtKB-UniRule"/>
</dbReference>
<dbReference type="InterPro" id="IPR009057">
    <property type="entry name" value="Homeodomain-like_sf"/>
</dbReference>
<keyword evidence="2" id="KW-0805">Transcription regulation</keyword>
<dbReference type="InterPro" id="IPR001647">
    <property type="entry name" value="HTH_TetR"/>
</dbReference>
<dbReference type="KEGG" id="tau:Tola_0355"/>
<dbReference type="PRINTS" id="PR00455">
    <property type="entry name" value="HTHTETR"/>
</dbReference>
<sequence>MSEMTVTSPESDRAAQRRNQVLDAAAVCFRNHGFHGASMAQISKTAGMSPGHIYHYFDNKEAIISAIVERDMEEMMEWTEIFYSSDDILQSMLDGVTCGVEANTNPDCAALMLEIMAESARNPQIAATVQKSNQIGRQRLSDLLIKEMAQRCAVSTVDVQVKTDLIAAMFDGLLMKSVHNPTMDKEALTVLMRQVMLFVLTL</sequence>
<evidence type="ECO:0000259" key="6">
    <source>
        <dbReference type="PROSITE" id="PS50977"/>
    </source>
</evidence>
<evidence type="ECO:0000256" key="2">
    <source>
        <dbReference type="ARBA" id="ARBA00023015"/>
    </source>
</evidence>
<evidence type="ECO:0000256" key="5">
    <source>
        <dbReference type="PROSITE-ProRule" id="PRU00335"/>
    </source>
</evidence>
<name>C4L986_TOLAT</name>
<accession>C4L986</accession>
<proteinExistence type="predicted"/>
<feature type="DNA-binding region" description="H-T-H motif" evidence="5">
    <location>
        <begin position="38"/>
        <end position="57"/>
    </location>
</feature>
<dbReference type="Gene3D" id="1.10.357.10">
    <property type="entry name" value="Tetracycline Repressor, domain 2"/>
    <property type="match status" value="1"/>
</dbReference>